<keyword evidence="1" id="KW-0472">Membrane</keyword>
<name>A0A1X1UMW9_9MYCO</name>
<keyword evidence="1" id="KW-1133">Transmembrane helix</keyword>
<organism evidence="2 3">
    <name type="scientific">Mycobacterium fragae</name>
    <dbReference type="NCBI Taxonomy" id="1260918"/>
    <lineage>
        <taxon>Bacteria</taxon>
        <taxon>Bacillati</taxon>
        <taxon>Actinomycetota</taxon>
        <taxon>Actinomycetes</taxon>
        <taxon>Mycobacteriales</taxon>
        <taxon>Mycobacteriaceae</taxon>
        <taxon>Mycobacterium</taxon>
    </lineage>
</organism>
<gene>
    <name evidence="2" type="ORF">AWC06_20690</name>
</gene>
<dbReference type="AlphaFoldDB" id="A0A1X1UMW9"/>
<protein>
    <submittedName>
        <fullName evidence="2">Uncharacterized protein</fullName>
    </submittedName>
</protein>
<sequence>MVGRVPDPSTARDGPRPRRFARLVIVFAAVSLFLTYACGLATPSEVPIRRSRYLTPYAALGLMRLV</sequence>
<evidence type="ECO:0000313" key="2">
    <source>
        <dbReference type="EMBL" id="ORV58176.1"/>
    </source>
</evidence>
<comment type="caution">
    <text evidence="2">The sequence shown here is derived from an EMBL/GenBank/DDBJ whole genome shotgun (WGS) entry which is preliminary data.</text>
</comment>
<accession>A0A1X1UMW9</accession>
<dbReference type="Proteomes" id="UP000194000">
    <property type="component" value="Unassembled WGS sequence"/>
</dbReference>
<keyword evidence="1" id="KW-0812">Transmembrane</keyword>
<keyword evidence="3" id="KW-1185">Reference proteome</keyword>
<feature type="transmembrane region" description="Helical" evidence="1">
    <location>
        <begin position="20"/>
        <end position="42"/>
    </location>
</feature>
<dbReference type="EMBL" id="LQOW01000027">
    <property type="protein sequence ID" value="ORV58176.1"/>
    <property type="molecule type" value="Genomic_DNA"/>
</dbReference>
<reference evidence="2 3" key="1">
    <citation type="submission" date="2016-01" db="EMBL/GenBank/DDBJ databases">
        <title>The new phylogeny of the genus Mycobacterium.</title>
        <authorList>
            <person name="Tarcisio F."/>
            <person name="Conor M."/>
            <person name="Antonella G."/>
            <person name="Elisabetta G."/>
            <person name="Giulia F.S."/>
            <person name="Sara T."/>
            <person name="Anna F."/>
            <person name="Clotilde B."/>
            <person name="Roberto B."/>
            <person name="Veronica D.S."/>
            <person name="Fabio R."/>
            <person name="Monica P."/>
            <person name="Olivier J."/>
            <person name="Enrico T."/>
            <person name="Nicola S."/>
        </authorList>
    </citation>
    <scope>NUCLEOTIDE SEQUENCE [LARGE SCALE GENOMIC DNA]</scope>
    <source>
        <strain evidence="2 3">DSM 45731</strain>
    </source>
</reference>
<evidence type="ECO:0000313" key="3">
    <source>
        <dbReference type="Proteomes" id="UP000194000"/>
    </source>
</evidence>
<proteinExistence type="predicted"/>
<evidence type="ECO:0000256" key="1">
    <source>
        <dbReference type="SAM" id="Phobius"/>
    </source>
</evidence>